<dbReference type="Pfam" id="PF04978">
    <property type="entry name" value="MST"/>
    <property type="match status" value="1"/>
</dbReference>
<evidence type="ECO:0000313" key="3">
    <source>
        <dbReference type="Proteomes" id="UP000198705"/>
    </source>
</evidence>
<feature type="signal peptide" evidence="1">
    <location>
        <begin position="1"/>
        <end position="21"/>
    </location>
</feature>
<gene>
    <name evidence="2" type="ORF">SAMN04487989_103272</name>
</gene>
<evidence type="ECO:0000256" key="1">
    <source>
        <dbReference type="SAM" id="SignalP"/>
    </source>
</evidence>
<organism evidence="2 3">
    <name type="scientific">Bizionia echini</name>
    <dbReference type="NCBI Taxonomy" id="649333"/>
    <lineage>
        <taxon>Bacteria</taxon>
        <taxon>Pseudomonadati</taxon>
        <taxon>Bacteroidota</taxon>
        <taxon>Flavobacteriia</taxon>
        <taxon>Flavobacteriales</taxon>
        <taxon>Flavobacteriaceae</taxon>
        <taxon>Bizionia</taxon>
    </lineage>
</organism>
<dbReference type="Gene3D" id="1.20.120.450">
    <property type="entry name" value="dinb family like domain"/>
    <property type="match status" value="1"/>
</dbReference>
<keyword evidence="3" id="KW-1185">Reference proteome</keyword>
<accession>A0A1I5BPK3</accession>
<protein>
    <recommendedName>
        <fullName evidence="4">DinB superfamily protein</fullName>
    </recommendedName>
</protein>
<evidence type="ECO:0008006" key="4">
    <source>
        <dbReference type="Google" id="ProtNLM"/>
    </source>
</evidence>
<dbReference type="AlphaFoldDB" id="A0A1I5BPK3"/>
<keyword evidence="1" id="KW-0732">Signal</keyword>
<feature type="chain" id="PRO_5011515999" description="DinB superfamily protein" evidence="1">
    <location>
        <begin position="22"/>
        <end position="188"/>
    </location>
</feature>
<dbReference type="SUPFAM" id="SSF109854">
    <property type="entry name" value="DinB/YfiT-like putative metalloenzymes"/>
    <property type="match status" value="1"/>
</dbReference>
<proteinExistence type="predicted"/>
<reference evidence="3" key="1">
    <citation type="submission" date="2016-10" db="EMBL/GenBank/DDBJ databases">
        <authorList>
            <person name="Varghese N."/>
            <person name="Submissions S."/>
        </authorList>
    </citation>
    <scope>NUCLEOTIDE SEQUENCE [LARGE SCALE GENOMIC DNA]</scope>
    <source>
        <strain evidence="3">DSM 23925</strain>
    </source>
</reference>
<dbReference type="Proteomes" id="UP000198705">
    <property type="component" value="Unassembled WGS sequence"/>
</dbReference>
<dbReference type="InterPro" id="IPR034660">
    <property type="entry name" value="DinB/YfiT-like"/>
</dbReference>
<dbReference type="RefSeq" id="WP_092208124.1">
    <property type="nucleotide sequence ID" value="NZ_FOVN01000003.1"/>
</dbReference>
<dbReference type="EMBL" id="FOVN01000003">
    <property type="protein sequence ID" value="SFN76536.1"/>
    <property type="molecule type" value="Genomic_DNA"/>
</dbReference>
<dbReference type="OrthoDB" id="117483at2"/>
<dbReference type="STRING" id="649333.SAMN04487989_103272"/>
<evidence type="ECO:0000313" key="2">
    <source>
        <dbReference type="EMBL" id="SFN76536.1"/>
    </source>
</evidence>
<dbReference type="InterPro" id="IPR007061">
    <property type="entry name" value="MST-like"/>
</dbReference>
<sequence length="188" mass="22016">MKKFTFHLITLVVCLSVNLQAQNTIEPPKGYSTQIGNMVAMLDDLKLRVTSSVENLKQHQVDFLLDDDANRIGAMILHLAATEKYYQVFTFENRSFSSKEEKEWLLPLELGETARKELVNKPISYYLDIWDTVRKETKKLLKTKDDNWFNAQVSNSSMNNHWAWYHVMEHQANHMGQIRLIIKRVTEN</sequence>
<name>A0A1I5BPK3_9FLAO</name>